<dbReference type="Proteomes" id="UP001147747">
    <property type="component" value="Unassembled WGS sequence"/>
</dbReference>
<feature type="domain" description="TauD/TfdA-like" evidence="6">
    <location>
        <begin position="67"/>
        <end position="314"/>
    </location>
</feature>
<evidence type="ECO:0000259" key="6">
    <source>
        <dbReference type="Pfam" id="PF02668"/>
    </source>
</evidence>
<comment type="caution">
    <text evidence="7">The sequence shown here is derived from an EMBL/GenBank/DDBJ whole genome shotgun (WGS) entry which is preliminary data.</text>
</comment>
<reference evidence="7" key="2">
    <citation type="journal article" date="2023" name="IMA Fungus">
        <title>Comparative genomic study of the Penicillium genus elucidates a diverse pangenome and 15 lateral gene transfer events.</title>
        <authorList>
            <person name="Petersen C."/>
            <person name="Sorensen T."/>
            <person name="Nielsen M.R."/>
            <person name="Sondergaard T.E."/>
            <person name="Sorensen J.L."/>
            <person name="Fitzpatrick D.A."/>
            <person name="Frisvad J.C."/>
            <person name="Nielsen K.L."/>
        </authorList>
    </citation>
    <scope>NUCLEOTIDE SEQUENCE</scope>
    <source>
        <strain evidence="7">IBT 29677</strain>
    </source>
</reference>
<evidence type="ECO:0000313" key="8">
    <source>
        <dbReference type="Proteomes" id="UP001147747"/>
    </source>
</evidence>
<dbReference type="InterPro" id="IPR003819">
    <property type="entry name" value="TauD/TfdA-like"/>
</dbReference>
<gene>
    <name evidence="7" type="ORF">N7509_008428</name>
</gene>
<keyword evidence="5" id="KW-0408">Iron</keyword>
<evidence type="ECO:0000256" key="2">
    <source>
        <dbReference type="ARBA" id="ARBA00022723"/>
    </source>
</evidence>
<proteinExistence type="inferred from homology"/>
<name>A0A9W9VML1_9EURO</name>
<reference evidence="7" key="1">
    <citation type="submission" date="2022-12" db="EMBL/GenBank/DDBJ databases">
        <authorList>
            <person name="Petersen C."/>
        </authorList>
    </citation>
    <scope>NUCLEOTIDE SEQUENCE</scope>
    <source>
        <strain evidence="7">IBT 29677</strain>
    </source>
</reference>
<evidence type="ECO:0000256" key="4">
    <source>
        <dbReference type="ARBA" id="ARBA00023002"/>
    </source>
</evidence>
<dbReference type="EMBL" id="JAPZBU010000009">
    <property type="protein sequence ID" value="KAJ5385887.1"/>
    <property type="molecule type" value="Genomic_DNA"/>
</dbReference>
<dbReference type="SUPFAM" id="SSF51197">
    <property type="entry name" value="Clavaminate synthase-like"/>
    <property type="match status" value="1"/>
</dbReference>
<keyword evidence="4" id="KW-0560">Oxidoreductase</keyword>
<dbReference type="AlphaFoldDB" id="A0A9W9VML1"/>
<organism evidence="7 8">
    <name type="scientific">Penicillium cosmopolitanum</name>
    <dbReference type="NCBI Taxonomy" id="1131564"/>
    <lineage>
        <taxon>Eukaryota</taxon>
        <taxon>Fungi</taxon>
        <taxon>Dikarya</taxon>
        <taxon>Ascomycota</taxon>
        <taxon>Pezizomycotina</taxon>
        <taxon>Eurotiomycetes</taxon>
        <taxon>Eurotiomycetidae</taxon>
        <taxon>Eurotiales</taxon>
        <taxon>Aspergillaceae</taxon>
        <taxon>Penicillium</taxon>
    </lineage>
</organism>
<evidence type="ECO:0000313" key="7">
    <source>
        <dbReference type="EMBL" id="KAJ5385887.1"/>
    </source>
</evidence>
<protein>
    <submittedName>
        <fullName evidence="7">Alpha-ketoglutarate-dependent 2-4-dichlorophenoxyacetate dioxygenase</fullName>
    </submittedName>
</protein>
<evidence type="ECO:0000256" key="3">
    <source>
        <dbReference type="ARBA" id="ARBA00022964"/>
    </source>
</evidence>
<keyword evidence="2" id="KW-0479">Metal-binding</keyword>
<keyword evidence="8" id="KW-1185">Reference proteome</keyword>
<dbReference type="RefSeq" id="XP_056483685.1">
    <property type="nucleotide sequence ID" value="XM_056633065.1"/>
</dbReference>
<dbReference type="GO" id="GO:0046872">
    <property type="term" value="F:metal ion binding"/>
    <property type="evidence" value="ECO:0007669"/>
    <property type="project" value="UniProtKB-KW"/>
</dbReference>
<dbReference type="OrthoDB" id="5818554at2759"/>
<dbReference type="InterPro" id="IPR051178">
    <property type="entry name" value="TfdA_dioxygenase"/>
</dbReference>
<evidence type="ECO:0000256" key="1">
    <source>
        <dbReference type="ARBA" id="ARBA00005896"/>
    </source>
</evidence>
<dbReference type="InterPro" id="IPR042098">
    <property type="entry name" value="TauD-like_sf"/>
</dbReference>
<comment type="similarity">
    <text evidence="1">Belongs to the TfdA dioxygenase family.</text>
</comment>
<dbReference type="Pfam" id="PF02668">
    <property type="entry name" value="TauD"/>
    <property type="match status" value="1"/>
</dbReference>
<keyword evidence="3 7" id="KW-0223">Dioxygenase</keyword>
<accession>A0A9W9VML1</accession>
<dbReference type="GO" id="GO:0051213">
    <property type="term" value="F:dioxygenase activity"/>
    <property type="evidence" value="ECO:0007669"/>
    <property type="project" value="UniProtKB-KW"/>
</dbReference>
<dbReference type="GeneID" id="81372045"/>
<sequence>MSSVSQRTDFHYIAIKELHPTFGAEISGVDFSKPVTKEVFAEILAAINKVGLTYLYSLDMYANNQPDQYGVCVFRNTGLDDAGHIAFAAQFGELDDVTPYIAGGRAHRLSDVRLFDVGNIDLDGGVFALDNVRREATVSSTWIRASTPAAPGTHSCAPPNYHQQVSGGETEFADSRSAFDDLEPHLQDHLRDQNFIAAHSLWHSRKLASPSTFADVNPDEYPMGRHRLVQRNEGSGRETLYLAAHIHHIEGLETDVSRALVERLLSHATQARYVLRVGWENVGDVVLWDNTSVMHRAVGGEFEGRFRRDMRRATVHDGSLAAWGLNERSEIRQGLP</sequence>
<dbReference type="PANTHER" id="PTHR43779">
    <property type="entry name" value="DIOXYGENASE RV0097-RELATED"/>
    <property type="match status" value="1"/>
</dbReference>
<dbReference type="PANTHER" id="PTHR43779:SF3">
    <property type="entry name" value="(3R)-3-[(CARBOXYMETHYL)AMINO]FATTY ACID OXYGENASE_DECARBOXYLASE"/>
    <property type="match status" value="1"/>
</dbReference>
<evidence type="ECO:0000256" key="5">
    <source>
        <dbReference type="ARBA" id="ARBA00023004"/>
    </source>
</evidence>
<dbReference type="Gene3D" id="3.60.130.10">
    <property type="entry name" value="Clavaminate synthase-like"/>
    <property type="match status" value="1"/>
</dbReference>